<keyword evidence="3" id="KW-0597">Phosphoprotein</keyword>
<comment type="caution">
    <text evidence="10">The sequence shown here is derived from an EMBL/GenBank/DDBJ whole genome shotgun (WGS) entry which is preliminary data.</text>
</comment>
<dbReference type="Proteomes" id="UP000471409">
    <property type="component" value="Unassembled WGS sequence"/>
</dbReference>
<sequence>DEARNLMADEASRRRVRIDVGIDGNLPLIAVDRIQIQQVLINLIRNGIEAMEAIAGDKLIEMRVRHIGNVVQTEISDRGHGIEFPERMFDPFFTTKENGMGMGLAICRSIVEQHGGRLWAEKNEPHGATLVFTLPIEMKAAS</sequence>
<keyword evidence="8" id="KW-0902">Two-component regulatory system</keyword>
<dbReference type="PROSITE" id="PS50109">
    <property type="entry name" value="HIS_KIN"/>
    <property type="match status" value="1"/>
</dbReference>
<dbReference type="EC" id="2.7.13.3" evidence="2"/>
<dbReference type="PANTHER" id="PTHR43065:SF10">
    <property type="entry name" value="PEROXIDE STRESS-ACTIVATED HISTIDINE KINASE MAK3"/>
    <property type="match status" value="1"/>
</dbReference>
<dbReference type="GO" id="GO:0004673">
    <property type="term" value="F:protein histidine kinase activity"/>
    <property type="evidence" value="ECO:0007669"/>
    <property type="project" value="UniProtKB-EC"/>
</dbReference>
<feature type="non-terminal residue" evidence="10">
    <location>
        <position position="1"/>
    </location>
</feature>
<name>A0A6P0DVF9_RHILE</name>
<gene>
    <name evidence="10" type="ORF">GUK36_39570</name>
</gene>
<evidence type="ECO:0000256" key="4">
    <source>
        <dbReference type="ARBA" id="ARBA00022679"/>
    </source>
</evidence>
<dbReference type="GO" id="GO:0000160">
    <property type="term" value="P:phosphorelay signal transduction system"/>
    <property type="evidence" value="ECO:0007669"/>
    <property type="project" value="UniProtKB-KW"/>
</dbReference>
<dbReference type="GO" id="GO:0005524">
    <property type="term" value="F:ATP binding"/>
    <property type="evidence" value="ECO:0007669"/>
    <property type="project" value="UniProtKB-KW"/>
</dbReference>
<evidence type="ECO:0000256" key="8">
    <source>
        <dbReference type="ARBA" id="ARBA00023012"/>
    </source>
</evidence>
<proteinExistence type="predicted"/>
<evidence type="ECO:0000256" key="6">
    <source>
        <dbReference type="ARBA" id="ARBA00022777"/>
    </source>
</evidence>
<comment type="catalytic activity">
    <reaction evidence="1">
        <text>ATP + protein L-histidine = ADP + protein N-phospho-L-histidine.</text>
        <dbReference type="EC" id="2.7.13.3"/>
    </reaction>
</comment>
<evidence type="ECO:0000256" key="1">
    <source>
        <dbReference type="ARBA" id="ARBA00000085"/>
    </source>
</evidence>
<organism evidence="10 11">
    <name type="scientific">Rhizobium leguminosarum</name>
    <dbReference type="NCBI Taxonomy" id="384"/>
    <lineage>
        <taxon>Bacteria</taxon>
        <taxon>Pseudomonadati</taxon>
        <taxon>Pseudomonadota</taxon>
        <taxon>Alphaproteobacteria</taxon>
        <taxon>Hyphomicrobiales</taxon>
        <taxon>Rhizobiaceae</taxon>
        <taxon>Rhizobium/Agrobacterium group</taxon>
        <taxon>Rhizobium</taxon>
    </lineage>
</organism>
<feature type="domain" description="Histidine kinase" evidence="9">
    <location>
        <begin position="1"/>
        <end position="138"/>
    </location>
</feature>
<dbReference type="Gene3D" id="3.30.565.10">
    <property type="entry name" value="Histidine kinase-like ATPase, C-terminal domain"/>
    <property type="match status" value="1"/>
</dbReference>
<evidence type="ECO:0000259" key="9">
    <source>
        <dbReference type="PROSITE" id="PS50109"/>
    </source>
</evidence>
<keyword evidence="5" id="KW-0547">Nucleotide-binding</keyword>
<protein>
    <recommendedName>
        <fullName evidence="2">histidine kinase</fullName>
        <ecNumber evidence="2">2.7.13.3</ecNumber>
    </recommendedName>
</protein>
<accession>A0A6P0DVF9</accession>
<keyword evidence="7" id="KW-0067">ATP-binding</keyword>
<evidence type="ECO:0000256" key="7">
    <source>
        <dbReference type="ARBA" id="ARBA00022840"/>
    </source>
</evidence>
<dbReference type="InterPro" id="IPR004358">
    <property type="entry name" value="Sig_transdc_His_kin-like_C"/>
</dbReference>
<dbReference type="InterPro" id="IPR003594">
    <property type="entry name" value="HATPase_dom"/>
</dbReference>
<reference evidence="10 11" key="1">
    <citation type="submission" date="2020-01" db="EMBL/GenBank/DDBJ databases">
        <title>Rhizobium genotypes associated with high levels of biological nitrogen fixation by grain legumes in a temperate-maritime cropping system.</title>
        <authorList>
            <person name="Maluk M."/>
            <person name="Francesc Ferrando Molina F."/>
            <person name="Lopez Del Egido L."/>
            <person name="Lafos M."/>
            <person name="Langarica-Fuentes A."/>
            <person name="Gebre Yohannes G."/>
            <person name="Young M.W."/>
            <person name="Martin P."/>
            <person name="Gantlett R."/>
            <person name="Kenicer G."/>
            <person name="Hawes C."/>
            <person name="Begg G.S."/>
            <person name="Quilliam R.S."/>
            <person name="Squire G.R."/>
            <person name="Poole P.S."/>
            <person name="Young P.W."/>
            <person name="Iannetta P.M."/>
            <person name="James E.K."/>
        </authorList>
    </citation>
    <scope>NUCLEOTIDE SEQUENCE [LARGE SCALE GENOMIC DNA]</scope>
    <source>
        <strain evidence="10 11">JHI944</strain>
    </source>
</reference>
<dbReference type="EMBL" id="WXXP01000434">
    <property type="protein sequence ID" value="NEK55336.1"/>
    <property type="molecule type" value="Genomic_DNA"/>
</dbReference>
<dbReference type="SMART" id="SM00387">
    <property type="entry name" value="HATPase_c"/>
    <property type="match status" value="1"/>
</dbReference>
<keyword evidence="6" id="KW-0418">Kinase</keyword>
<dbReference type="SUPFAM" id="SSF55874">
    <property type="entry name" value="ATPase domain of HSP90 chaperone/DNA topoisomerase II/histidine kinase"/>
    <property type="match status" value="1"/>
</dbReference>
<evidence type="ECO:0000256" key="2">
    <source>
        <dbReference type="ARBA" id="ARBA00012438"/>
    </source>
</evidence>
<evidence type="ECO:0000256" key="3">
    <source>
        <dbReference type="ARBA" id="ARBA00022553"/>
    </source>
</evidence>
<dbReference type="AlphaFoldDB" id="A0A6P0DVF9"/>
<dbReference type="InterPro" id="IPR005467">
    <property type="entry name" value="His_kinase_dom"/>
</dbReference>
<dbReference type="PRINTS" id="PR00344">
    <property type="entry name" value="BCTRLSENSOR"/>
</dbReference>
<dbReference type="RefSeq" id="WP_164001175.1">
    <property type="nucleotide sequence ID" value="NZ_WXXP01000434.1"/>
</dbReference>
<evidence type="ECO:0000313" key="11">
    <source>
        <dbReference type="Proteomes" id="UP000471409"/>
    </source>
</evidence>
<evidence type="ECO:0000256" key="5">
    <source>
        <dbReference type="ARBA" id="ARBA00022741"/>
    </source>
</evidence>
<dbReference type="InterPro" id="IPR036890">
    <property type="entry name" value="HATPase_C_sf"/>
</dbReference>
<evidence type="ECO:0000313" key="10">
    <source>
        <dbReference type="EMBL" id="NEK55336.1"/>
    </source>
</evidence>
<dbReference type="Pfam" id="PF02518">
    <property type="entry name" value="HATPase_c"/>
    <property type="match status" value="1"/>
</dbReference>
<keyword evidence="4" id="KW-0808">Transferase</keyword>
<dbReference type="PANTHER" id="PTHR43065">
    <property type="entry name" value="SENSOR HISTIDINE KINASE"/>
    <property type="match status" value="1"/>
</dbReference>